<dbReference type="PANTHER" id="PTHR47926">
    <property type="entry name" value="PENTATRICOPEPTIDE REPEAT-CONTAINING PROTEIN"/>
    <property type="match status" value="1"/>
</dbReference>
<comment type="similarity">
    <text evidence="1">Belongs to the PPR family. PCMP-H subfamily.</text>
</comment>
<feature type="repeat" description="PPR" evidence="3">
    <location>
        <begin position="461"/>
        <end position="495"/>
    </location>
</feature>
<dbReference type="OMA" id="QPDTNYV"/>
<accession>A0A7N0VA73</accession>
<feature type="repeat" description="PPR" evidence="3">
    <location>
        <begin position="161"/>
        <end position="195"/>
    </location>
</feature>
<evidence type="ECO:0000256" key="1">
    <source>
        <dbReference type="ARBA" id="ARBA00006643"/>
    </source>
</evidence>
<dbReference type="InterPro" id="IPR046960">
    <property type="entry name" value="PPR_At4g14850-like_plant"/>
</dbReference>
<dbReference type="InterPro" id="IPR011990">
    <property type="entry name" value="TPR-like_helical_dom_sf"/>
</dbReference>
<dbReference type="Pfam" id="PF14432">
    <property type="entry name" value="DYW_deaminase"/>
    <property type="match status" value="1"/>
</dbReference>
<keyword evidence="2" id="KW-0677">Repeat</keyword>
<dbReference type="InterPro" id="IPR032867">
    <property type="entry name" value="DYW_dom"/>
</dbReference>
<dbReference type="AlphaFoldDB" id="A0A7N0VA73"/>
<dbReference type="NCBIfam" id="TIGR00756">
    <property type="entry name" value="PPR"/>
    <property type="match status" value="5"/>
</dbReference>
<evidence type="ECO:0000256" key="3">
    <source>
        <dbReference type="PROSITE-ProRule" id="PRU00708"/>
    </source>
</evidence>
<dbReference type="InterPro" id="IPR002885">
    <property type="entry name" value="PPR_rpt"/>
</dbReference>
<dbReference type="Proteomes" id="UP000594263">
    <property type="component" value="Unplaced"/>
</dbReference>
<dbReference type="Pfam" id="PF01535">
    <property type="entry name" value="PPR"/>
    <property type="match status" value="4"/>
</dbReference>
<protein>
    <recommendedName>
        <fullName evidence="4">DYW domain-containing protein</fullName>
    </recommendedName>
</protein>
<dbReference type="FunFam" id="1.25.40.10:FF:000285">
    <property type="entry name" value="Pentatricopeptide repeat-containing protein, chloroplastic"/>
    <property type="match status" value="1"/>
</dbReference>
<name>A0A7N0VA73_KALFE</name>
<dbReference type="Pfam" id="PF20431">
    <property type="entry name" value="E_motif"/>
    <property type="match status" value="1"/>
</dbReference>
<dbReference type="FunFam" id="1.25.40.10:FF:000382">
    <property type="entry name" value="Pentatricopeptide repeat-containing protein"/>
    <property type="match status" value="1"/>
</dbReference>
<dbReference type="GO" id="GO:0009451">
    <property type="term" value="P:RNA modification"/>
    <property type="evidence" value="ECO:0007669"/>
    <property type="project" value="InterPro"/>
</dbReference>
<evidence type="ECO:0000259" key="4">
    <source>
        <dbReference type="Pfam" id="PF14432"/>
    </source>
</evidence>
<dbReference type="FunFam" id="1.25.40.10:FF:000381">
    <property type="entry name" value="Pentatricopeptide repeat-containing protein"/>
    <property type="match status" value="1"/>
</dbReference>
<dbReference type="GO" id="GO:0008270">
    <property type="term" value="F:zinc ion binding"/>
    <property type="evidence" value="ECO:0007669"/>
    <property type="project" value="InterPro"/>
</dbReference>
<evidence type="ECO:0000313" key="5">
    <source>
        <dbReference type="EnsemblPlants" id="Kaladp0393s0008.1.v1.1.CDS.1"/>
    </source>
</evidence>
<sequence length="870" mass="96895">MLLGRGWRRALNHLRWNAGAAVKLHAAALDCEVLSGVVLDGDGCDARHMIDELPLKSQEAETACRHMLFEYSRDNRNFEALNVFVGGFRSGLWLDESSFSCVLKVCGSLRDLGIGRQVHCYCAKSGFVEDVSVGTALVDMYMKNENIGDGESVFGEMKERNVVAWTCLLTGYAQNGMNDKAVELFSRMRIEGIEPNPYTFATILGAVASNGDTKKGIAVHAMVFKNGLVSALFVGNSLISMYSRSGLITEARIVFDGMYDRNEVSWNGMVSGYVNNGFNTEALDLFYWMRVEEIKLTQTIFVVILKLCSDLEDWIFAKQLHSEVFKKGFMSDFHIRTALMVAYSKNQEMDDAYNLFANMAGNQSVISWTAMISGHLQNGAPGQAMKLFRQMNRDGVRPNHFTYSIILTAHPAISPFQVHTQVIKCNYESLPTVGTALLDSYVKTGCYTEASKVFKTIEEKDIVAWSAMLAGYAQNFDSVQAVDLFIELGHKGIRPNEYTFSSVINACSGPAAGAEQGKQIHTSSIKSGFSKAVCVSSALVTMYAKRGNIESANAVFTRQEERDLVSWNSMITGFAQHGYAEKGLDVFNEMVKEGIEMDGVTLIGVISACTHVGMVDEGRKYFDLMVKDHGIEPAMEHYSCMVDLYGRAGMLEKAVSFIARMPFPPGATVWRTLLSACHVHRNAELGKLAAEKLFSLEPQHSSAYVLLSNIYAATGKWQERARIRKLMDERNVKKEAGYSWIEVKNKNHVFMAGDVMHPLWGSISTKLEDLRNRLRDAGYQPDTSYVLQDVEEEQKEAILSQHSERSAIAFGLISTPPGTTIHVLKNLRVCGDCHTVIKLISSIEEREIIVRDTIRFHHFRSGSCSCGDYW</sequence>
<feature type="domain" description="DYW" evidence="4">
    <location>
        <begin position="778"/>
        <end position="870"/>
    </location>
</feature>
<proteinExistence type="inferred from homology"/>
<dbReference type="PANTHER" id="PTHR47926:SF538">
    <property type="entry name" value="WHIM2 DOMAIN-CONTAINING PROTEIN"/>
    <property type="match status" value="1"/>
</dbReference>
<dbReference type="FunFam" id="1.25.40.10:FF:000366">
    <property type="entry name" value="Pentatricopeptide (PPR) repeat-containing protein"/>
    <property type="match status" value="1"/>
</dbReference>
<dbReference type="FunFam" id="1.25.40.10:FF:000201">
    <property type="entry name" value="Pentatricopeptide repeat-containing protein mitochondrial"/>
    <property type="match status" value="1"/>
</dbReference>
<feature type="repeat" description="PPR" evidence="3">
    <location>
        <begin position="563"/>
        <end position="597"/>
    </location>
</feature>
<dbReference type="PROSITE" id="PS51375">
    <property type="entry name" value="PPR"/>
    <property type="match status" value="5"/>
</dbReference>
<dbReference type="Gene3D" id="1.25.40.10">
    <property type="entry name" value="Tetratricopeptide repeat domain"/>
    <property type="match status" value="5"/>
</dbReference>
<feature type="repeat" description="PPR" evidence="3">
    <location>
        <begin position="364"/>
        <end position="398"/>
    </location>
</feature>
<dbReference type="InterPro" id="IPR046848">
    <property type="entry name" value="E_motif"/>
</dbReference>
<dbReference type="EnsemblPlants" id="Kaladp0393s0008.1.v1.1">
    <property type="protein sequence ID" value="Kaladp0393s0008.1.v1.1.CDS.1"/>
    <property type="gene ID" value="Kaladp0393s0008.v1.1"/>
</dbReference>
<organism evidence="5 6">
    <name type="scientific">Kalanchoe fedtschenkoi</name>
    <name type="common">Lavender scallops</name>
    <name type="synonym">South American air plant</name>
    <dbReference type="NCBI Taxonomy" id="63787"/>
    <lineage>
        <taxon>Eukaryota</taxon>
        <taxon>Viridiplantae</taxon>
        <taxon>Streptophyta</taxon>
        <taxon>Embryophyta</taxon>
        <taxon>Tracheophyta</taxon>
        <taxon>Spermatophyta</taxon>
        <taxon>Magnoliopsida</taxon>
        <taxon>eudicotyledons</taxon>
        <taxon>Gunneridae</taxon>
        <taxon>Pentapetalae</taxon>
        <taxon>Saxifragales</taxon>
        <taxon>Crassulaceae</taxon>
        <taxon>Kalanchoe</taxon>
    </lineage>
</organism>
<feature type="repeat" description="PPR" evidence="3">
    <location>
        <begin position="262"/>
        <end position="296"/>
    </location>
</feature>
<reference evidence="5" key="1">
    <citation type="submission" date="2021-01" db="UniProtKB">
        <authorList>
            <consortium name="EnsemblPlants"/>
        </authorList>
    </citation>
    <scope>IDENTIFICATION</scope>
</reference>
<dbReference type="GO" id="GO:0003723">
    <property type="term" value="F:RNA binding"/>
    <property type="evidence" value="ECO:0007669"/>
    <property type="project" value="InterPro"/>
</dbReference>
<dbReference type="Pfam" id="PF13041">
    <property type="entry name" value="PPR_2"/>
    <property type="match status" value="4"/>
</dbReference>
<dbReference type="Gramene" id="Kaladp0393s0008.1.v1.1">
    <property type="protein sequence ID" value="Kaladp0393s0008.1.v1.1.CDS.1"/>
    <property type="gene ID" value="Kaladp0393s0008.v1.1"/>
</dbReference>
<evidence type="ECO:0000313" key="6">
    <source>
        <dbReference type="Proteomes" id="UP000594263"/>
    </source>
</evidence>
<keyword evidence="6" id="KW-1185">Reference proteome</keyword>
<dbReference type="FunFam" id="1.25.40.10:FF:000031">
    <property type="entry name" value="Pentatricopeptide repeat-containing protein mitochondrial"/>
    <property type="match status" value="1"/>
</dbReference>
<evidence type="ECO:0000256" key="2">
    <source>
        <dbReference type="ARBA" id="ARBA00022737"/>
    </source>
</evidence>